<dbReference type="RefSeq" id="WP_093988123.1">
    <property type="nucleotide sequence ID" value="NZ_FYDD01000003.1"/>
</dbReference>
<sequence>MKQINRRLFLNKEHHLYLVKEEAPAPKGNEVLIKIASNGICGSDIHFFHEGRLGNFVVDEPYVPGHEASGTIIQNGPEAKRYAEGTRVVIEPGIPCGHCHFCKAGRYNLCPEVVFLSAPPINGTFCDYICVNENYVFPIPEDLSMEEAALAEPAAVAIHAVQRAQFRLGATGVVLGAGPIGLLTVQAFKAAGGGRVICVDVVEERLQAALRMGADEVIHAGSTETPMDNLGDVVFETAGNRVTTAQLFTVTRPGGCAVQVGWPNGNTVEMNIADMIDKELVYLSVNRYANAFDTALIWLGDGRINGREMITQRYTLEEAEEAFCWALEHPNETIKVIINNE</sequence>
<evidence type="ECO:0000313" key="9">
    <source>
        <dbReference type="EMBL" id="MBC8609682.1"/>
    </source>
</evidence>
<keyword evidence="10" id="KW-1185">Reference proteome</keyword>
<dbReference type="PANTHER" id="PTHR43161:SF9">
    <property type="entry name" value="SORBITOL DEHYDROGENASE"/>
    <property type="match status" value="1"/>
</dbReference>
<dbReference type="SUPFAM" id="SSF51735">
    <property type="entry name" value="NAD(P)-binding Rossmann-fold domains"/>
    <property type="match status" value="1"/>
</dbReference>
<dbReference type="InterPro" id="IPR002328">
    <property type="entry name" value="ADH_Zn_CS"/>
</dbReference>
<organism evidence="9 10">
    <name type="scientific">Massiliimalia timonensis</name>
    <dbReference type="NCBI Taxonomy" id="1987501"/>
    <lineage>
        <taxon>Bacteria</taxon>
        <taxon>Bacillati</taxon>
        <taxon>Bacillota</taxon>
        <taxon>Clostridia</taxon>
        <taxon>Eubacteriales</taxon>
        <taxon>Oscillospiraceae</taxon>
        <taxon>Massiliimalia</taxon>
    </lineage>
</organism>
<dbReference type="OrthoDB" id="9777057at2"/>
<evidence type="ECO:0000256" key="1">
    <source>
        <dbReference type="ARBA" id="ARBA00001947"/>
    </source>
</evidence>
<comment type="cofactor">
    <cofactor evidence="1 6">
        <name>Zn(2+)</name>
        <dbReference type="ChEBI" id="CHEBI:29105"/>
    </cofactor>
</comment>
<feature type="domain" description="Alcohol dehydrogenase-like C-terminal" evidence="7">
    <location>
        <begin position="179"/>
        <end position="296"/>
    </location>
</feature>
<comment type="similarity">
    <text evidence="2 6">Belongs to the zinc-containing alcohol dehydrogenase family.</text>
</comment>
<proteinExistence type="inferred from homology"/>
<feature type="domain" description="Alcohol dehydrogenase-like N-terminal" evidence="8">
    <location>
        <begin position="29"/>
        <end position="141"/>
    </location>
</feature>
<dbReference type="PROSITE" id="PS00059">
    <property type="entry name" value="ADH_ZINC"/>
    <property type="match status" value="1"/>
</dbReference>
<evidence type="ECO:0000259" key="7">
    <source>
        <dbReference type="Pfam" id="PF00107"/>
    </source>
</evidence>
<accession>A0A8J6P9P2</accession>
<comment type="caution">
    <text evidence="9">The sequence shown here is derived from an EMBL/GenBank/DDBJ whole genome shotgun (WGS) entry which is preliminary data.</text>
</comment>
<evidence type="ECO:0000256" key="4">
    <source>
        <dbReference type="ARBA" id="ARBA00022833"/>
    </source>
</evidence>
<dbReference type="InterPro" id="IPR013154">
    <property type="entry name" value="ADH-like_N"/>
</dbReference>
<evidence type="ECO:0000259" key="8">
    <source>
        <dbReference type="Pfam" id="PF08240"/>
    </source>
</evidence>
<dbReference type="InterPro" id="IPR011032">
    <property type="entry name" value="GroES-like_sf"/>
</dbReference>
<evidence type="ECO:0000256" key="6">
    <source>
        <dbReference type="RuleBase" id="RU361277"/>
    </source>
</evidence>
<keyword evidence="5" id="KW-0560">Oxidoreductase</keyword>
<evidence type="ECO:0000256" key="5">
    <source>
        <dbReference type="ARBA" id="ARBA00023002"/>
    </source>
</evidence>
<dbReference type="Proteomes" id="UP000632659">
    <property type="component" value="Unassembled WGS sequence"/>
</dbReference>
<keyword evidence="3 6" id="KW-0479">Metal-binding</keyword>
<dbReference type="EMBL" id="JACRTL010000001">
    <property type="protein sequence ID" value="MBC8609682.1"/>
    <property type="molecule type" value="Genomic_DNA"/>
</dbReference>
<evidence type="ECO:0000256" key="3">
    <source>
        <dbReference type="ARBA" id="ARBA00022723"/>
    </source>
</evidence>
<name>A0A8J6P9P2_9FIRM</name>
<protein>
    <submittedName>
        <fullName evidence="9">Alcohol dehydrogenase catalytic domain-containing protein</fullName>
    </submittedName>
</protein>
<dbReference type="Pfam" id="PF08240">
    <property type="entry name" value="ADH_N"/>
    <property type="match status" value="1"/>
</dbReference>
<dbReference type="Gene3D" id="3.90.180.10">
    <property type="entry name" value="Medium-chain alcohol dehydrogenases, catalytic domain"/>
    <property type="match status" value="1"/>
</dbReference>
<dbReference type="Gene3D" id="3.40.50.720">
    <property type="entry name" value="NAD(P)-binding Rossmann-like Domain"/>
    <property type="match status" value="1"/>
</dbReference>
<dbReference type="InterPro" id="IPR013149">
    <property type="entry name" value="ADH-like_C"/>
</dbReference>
<dbReference type="GO" id="GO:0016491">
    <property type="term" value="F:oxidoreductase activity"/>
    <property type="evidence" value="ECO:0007669"/>
    <property type="project" value="UniProtKB-KW"/>
</dbReference>
<dbReference type="AlphaFoldDB" id="A0A8J6P9P2"/>
<dbReference type="GO" id="GO:0008270">
    <property type="term" value="F:zinc ion binding"/>
    <property type="evidence" value="ECO:0007669"/>
    <property type="project" value="InterPro"/>
</dbReference>
<dbReference type="PANTHER" id="PTHR43161">
    <property type="entry name" value="SORBITOL DEHYDROGENASE"/>
    <property type="match status" value="1"/>
</dbReference>
<dbReference type="SUPFAM" id="SSF50129">
    <property type="entry name" value="GroES-like"/>
    <property type="match status" value="1"/>
</dbReference>
<keyword evidence="4 6" id="KW-0862">Zinc</keyword>
<dbReference type="InterPro" id="IPR036291">
    <property type="entry name" value="NAD(P)-bd_dom_sf"/>
</dbReference>
<reference evidence="9" key="1">
    <citation type="submission" date="2020-08" db="EMBL/GenBank/DDBJ databases">
        <title>Genome public.</title>
        <authorList>
            <person name="Liu C."/>
            <person name="Sun Q."/>
        </authorList>
    </citation>
    <scope>NUCLEOTIDE SEQUENCE</scope>
    <source>
        <strain evidence="9">NSJ-15</strain>
    </source>
</reference>
<gene>
    <name evidence="9" type="ORF">H8702_00925</name>
</gene>
<evidence type="ECO:0000256" key="2">
    <source>
        <dbReference type="ARBA" id="ARBA00008072"/>
    </source>
</evidence>
<evidence type="ECO:0000313" key="10">
    <source>
        <dbReference type="Proteomes" id="UP000632659"/>
    </source>
</evidence>
<dbReference type="Pfam" id="PF00107">
    <property type="entry name" value="ADH_zinc_N"/>
    <property type="match status" value="1"/>
</dbReference>